<organism evidence="1 2">
    <name type="scientific">Boletus reticuloceps</name>
    <dbReference type="NCBI Taxonomy" id="495285"/>
    <lineage>
        <taxon>Eukaryota</taxon>
        <taxon>Fungi</taxon>
        <taxon>Dikarya</taxon>
        <taxon>Basidiomycota</taxon>
        <taxon>Agaricomycotina</taxon>
        <taxon>Agaricomycetes</taxon>
        <taxon>Agaricomycetidae</taxon>
        <taxon>Boletales</taxon>
        <taxon>Boletineae</taxon>
        <taxon>Boletaceae</taxon>
        <taxon>Boletoideae</taxon>
        <taxon>Boletus</taxon>
    </lineage>
</organism>
<name>A0A8I2Z0Y4_9AGAM</name>
<proteinExistence type="predicted"/>
<dbReference type="Pfam" id="PF18759">
    <property type="entry name" value="Plavaka"/>
    <property type="match status" value="1"/>
</dbReference>
<dbReference type="AlphaFoldDB" id="A0A8I2Z0Y4"/>
<evidence type="ECO:0000313" key="2">
    <source>
        <dbReference type="Proteomes" id="UP000683000"/>
    </source>
</evidence>
<dbReference type="Proteomes" id="UP000683000">
    <property type="component" value="Unassembled WGS sequence"/>
</dbReference>
<protein>
    <submittedName>
        <fullName evidence="1">Uncharacterized protein</fullName>
    </submittedName>
</protein>
<gene>
    <name evidence="1" type="ORF">JVT61DRAFT_5044</name>
</gene>
<sequence>MAYDPHIVQCGIEREYKSYQHTHGVIRVQDQLPIGATMVPIILASDKTVMCHSAGLEMHPVFFTIGNIQSDIRMQATSHAWRCIAFIPSPDINIHSDFKTLLRARLFHRSLDLVTASLKEAALNGSMLVDASGYTRRCFTPLVSYISDLPEQQLIRARSSTLFFSEHILEWCKIVAGSHTIDARLKSLHQRVSFRRFASDVSARTEMRGREHCDMERRLVPILDGAGGATDEYISAIRAMVEFIYRAQDPVYTDSSIAEMERALADLHSRKQCIIDRNDKPWHSTTTYIAVMSTTSIERLVKYRVVSILTYDIFLTSCCVTPLMITTTRCHHDSTMRTSTKV</sequence>
<evidence type="ECO:0000313" key="1">
    <source>
        <dbReference type="EMBL" id="KAG6380672.1"/>
    </source>
</evidence>
<keyword evidence="2" id="KW-1185">Reference proteome</keyword>
<dbReference type="OrthoDB" id="2418900at2759"/>
<reference evidence="1" key="1">
    <citation type="submission" date="2021-03" db="EMBL/GenBank/DDBJ databases">
        <title>Evolutionary innovations through gain and loss of genes in the ectomycorrhizal Boletales.</title>
        <authorList>
            <person name="Wu G."/>
            <person name="Miyauchi S."/>
            <person name="Morin E."/>
            <person name="Yang Z.-L."/>
            <person name="Xu J."/>
            <person name="Martin F.M."/>
        </authorList>
    </citation>
    <scope>NUCLEOTIDE SEQUENCE</scope>
    <source>
        <strain evidence="1">BR01</strain>
    </source>
</reference>
<comment type="caution">
    <text evidence="1">The sequence shown here is derived from an EMBL/GenBank/DDBJ whole genome shotgun (WGS) entry which is preliminary data.</text>
</comment>
<dbReference type="EMBL" id="JAGFBS010000002">
    <property type="protein sequence ID" value="KAG6380672.1"/>
    <property type="molecule type" value="Genomic_DNA"/>
</dbReference>
<accession>A0A8I2Z0Y4</accession>
<dbReference type="InterPro" id="IPR041078">
    <property type="entry name" value="Plavaka"/>
</dbReference>